<feature type="transmembrane region" description="Helical" evidence="2">
    <location>
        <begin position="172"/>
        <end position="192"/>
    </location>
</feature>
<evidence type="ECO:0000313" key="3">
    <source>
        <dbReference type="EMBL" id="NGM20793.1"/>
    </source>
</evidence>
<protein>
    <recommendedName>
        <fullName evidence="5">Sel1 repeat family protein</fullName>
    </recommendedName>
</protein>
<dbReference type="Proteomes" id="UP000475385">
    <property type="component" value="Unassembled WGS sequence"/>
</dbReference>
<evidence type="ECO:0000256" key="1">
    <source>
        <dbReference type="SAM" id="MobiDB-lite"/>
    </source>
</evidence>
<keyword evidence="4" id="KW-1185">Reference proteome</keyword>
<name>A0A6M1LKG7_9PROT</name>
<keyword evidence="2" id="KW-1133">Transmembrane helix</keyword>
<keyword evidence="2" id="KW-0472">Membrane</keyword>
<sequence length="513" mass="53169">MAAKARLRLVEGRDAEGGWEALAPDWQALPGASLLGLPSGTRPPERRVALLHPRRGVAILDLMAEEAPPLSPRESAATVVALQGRLCAAGFPQVFPGHLPVLHLGVTEAALPGLVRRLDEAFRATAPLTLPEGEAWMGPLRRALTSLPGGLPLPGQVPTDRRPAQASRRRKLAGAACLGAAGLGLAVAMLAVRLPVAPPAAIAASTDVVLAGLAGDAGSDAVEVPALPAADPLAAFDRALAALERSTRPEPRLLLLASAEADSLPVLDTPPADAPPATEPPRGTERVEPVPEPEEARLPDLAAEAPRVAERVEPVPEPEEARLPDLAAEAPRVAERVEPVPEPEEARLPDLAAEAPRVAERVDPVPEPEEARLPDLAAEAPRVAERVEPVPEPEAARLPDLAAEAPRVAPPVTAPARPSPAAAPTGPRVAALDPRLVTALLTRGEALMARGDISGARLLFSRAAQAGSAEGALAMARSFDATVLAGLGARGIRPDAAQADYWHRRAAELGGVR</sequence>
<feature type="compositionally biased region" description="Basic and acidic residues" evidence="1">
    <location>
        <begin position="307"/>
        <end position="321"/>
    </location>
</feature>
<comment type="caution">
    <text evidence="3">The sequence shown here is derived from an EMBL/GenBank/DDBJ whole genome shotgun (WGS) entry which is preliminary data.</text>
</comment>
<keyword evidence="2" id="KW-0812">Transmembrane</keyword>
<dbReference type="RefSeq" id="WP_164694695.1">
    <property type="nucleotide sequence ID" value="NZ_JAAIKB010000004.1"/>
</dbReference>
<evidence type="ECO:0008006" key="5">
    <source>
        <dbReference type="Google" id="ProtNLM"/>
    </source>
</evidence>
<dbReference type="EMBL" id="JAAIKB010000004">
    <property type="protein sequence ID" value="NGM20793.1"/>
    <property type="molecule type" value="Genomic_DNA"/>
</dbReference>
<evidence type="ECO:0000313" key="4">
    <source>
        <dbReference type="Proteomes" id="UP000475385"/>
    </source>
</evidence>
<feature type="region of interest" description="Disordered" evidence="1">
    <location>
        <begin position="264"/>
        <end position="321"/>
    </location>
</feature>
<gene>
    <name evidence="3" type="ORF">G3576_12280</name>
</gene>
<reference evidence="3 4" key="1">
    <citation type="submission" date="2020-03" db="EMBL/GenBank/DDBJ databases">
        <title>Roseomonas stagni sp. nov., isolated from pond water in Japan.</title>
        <authorList>
            <person name="Furuhata K."/>
            <person name="Miyamoto H."/>
            <person name="Goto K."/>
        </authorList>
    </citation>
    <scope>NUCLEOTIDE SEQUENCE [LARGE SCALE GENOMIC DNA]</scope>
    <source>
        <strain evidence="3 4">PeD5</strain>
    </source>
</reference>
<evidence type="ECO:0000256" key="2">
    <source>
        <dbReference type="SAM" id="Phobius"/>
    </source>
</evidence>
<dbReference type="AlphaFoldDB" id="A0A6M1LKG7"/>
<proteinExistence type="predicted"/>
<accession>A0A6M1LKG7</accession>
<feature type="compositionally biased region" description="Basic and acidic residues" evidence="1">
    <location>
        <begin position="282"/>
        <end position="298"/>
    </location>
</feature>
<organism evidence="3 4">
    <name type="scientific">Falsiroseomonas algicola</name>
    <dbReference type="NCBI Taxonomy" id="2716930"/>
    <lineage>
        <taxon>Bacteria</taxon>
        <taxon>Pseudomonadati</taxon>
        <taxon>Pseudomonadota</taxon>
        <taxon>Alphaproteobacteria</taxon>
        <taxon>Acetobacterales</taxon>
        <taxon>Roseomonadaceae</taxon>
        <taxon>Falsiroseomonas</taxon>
    </lineage>
</organism>